<dbReference type="AlphaFoldDB" id="A0AAE3YEZ6"/>
<protein>
    <submittedName>
        <fullName evidence="1">Uncharacterized protein</fullName>
    </submittedName>
</protein>
<dbReference type="InterPro" id="IPR053825">
    <property type="entry name" value="DUF7009"/>
</dbReference>
<dbReference type="RefSeq" id="WP_309948105.1">
    <property type="nucleotide sequence ID" value="NZ_JAVDQY010000006.1"/>
</dbReference>
<dbReference type="Proteomes" id="UP001184861">
    <property type="component" value="Unassembled WGS sequence"/>
</dbReference>
<reference evidence="1" key="1">
    <citation type="submission" date="2023-07" db="EMBL/GenBank/DDBJ databases">
        <title>Sorghum-associated microbial communities from plants grown in Nebraska, USA.</title>
        <authorList>
            <person name="Schachtman D."/>
        </authorList>
    </citation>
    <scope>NUCLEOTIDE SEQUENCE</scope>
    <source>
        <strain evidence="1">DS2360</strain>
    </source>
</reference>
<evidence type="ECO:0000313" key="2">
    <source>
        <dbReference type="Proteomes" id="UP001184861"/>
    </source>
</evidence>
<sequence length="116" mass="13291">MKIRIKDNSVRFRITQSEVTELHKNGMISSTTQFIDNPFIYTVEKTDEQQLSAAFVEHRIVMKIPGFMVEELATTDRVGFDGLSGKVQLLIEKDFVCLDNTVEDQSDNYPNPNMKC</sequence>
<gene>
    <name evidence="1" type="ORF">J2787_004332</name>
</gene>
<proteinExistence type="predicted"/>
<name>A0AAE3YEZ6_9FLAO</name>
<organism evidence="1 2">
    <name type="scientific">Chryseobacterium rhizosphaerae</name>
    <dbReference type="NCBI Taxonomy" id="395937"/>
    <lineage>
        <taxon>Bacteria</taxon>
        <taxon>Pseudomonadati</taxon>
        <taxon>Bacteroidota</taxon>
        <taxon>Flavobacteriia</taxon>
        <taxon>Flavobacteriales</taxon>
        <taxon>Weeksellaceae</taxon>
        <taxon>Chryseobacterium group</taxon>
        <taxon>Chryseobacterium</taxon>
    </lineage>
</organism>
<dbReference type="EMBL" id="JAVDQY010000006">
    <property type="protein sequence ID" value="MDR6528893.1"/>
    <property type="molecule type" value="Genomic_DNA"/>
</dbReference>
<evidence type="ECO:0000313" key="1">
    <source>
        <dbReference type="EMBL" id="MDR6528893.1"/>
    </source>
</evidence>
<comment type="caution">
    <text evidence="1">The sequence shown here is derived from an EMBL/GenBank/DDBJ whole genome shotgun (WGS) entry which is preliminary data.</text>
</comment>
<dbReference type="Pfam" id="PF22668">
    <property type="entry name" value="DUF7009"/>
    <property type="match status" value="1"/>
</dbReference>
<accession>A0AAE3YEZ6</accession>